<dbReference type="AlphaFoldDB" id="A0A345T2B5"/>
<dbReference type="InterPro" id="IPR051797">
    <property type="entry name" value="TrmB-like"/>
</dbReference>
<dbReference type="InterPro" id="IPR002831">
    <property type="entry name" value="Tscrpt_reg_TrmB_N"/>
</dbReference>
<dbReference type="EMBL" id="CP031264">
    <property type="protein sequence ID" value="AXI80120.1"/>
    <property type="molecule type" value="Genomic_DNA"/>
</dbReference>
<accession>A0A345T2B5</accession>
<dbReference type="OrthoDB" id="4266042at2"/>
<sequence>MLDGLGLPETESRVYAVLVAAPQSDTAALAPRCGLTEQQAEEALARLAEKGMATRAPGSGTHYLAVAPDVAIGTLIGRREEELRSARAEMHRLMDAFRDASRYTDPACSVEVLTGSEAISQRFEHLQDTAQEQIRGFDRPPYVQNPGLNLGRARRLLRDGIRYRVIYDREAVAWPGRLDNDIRISCEDGEEARVRVALPMKMIMADDRMAILPISSGNRVLDAAYVVHPCSLLEALATLFEAEWERAVPLRATAGRVGLPEAAPDRPGEDHRRLLGLLAAGLTDEAIARALGWSARTTQRRLQGLMRELGATTRFQAGMAARERGWL</sequence>
<dbReference type="InterPro" id="IPR016032">
    <property type="entry name" value="Sig_transdc_resp-reg_C-effctor"/>
</dbReference>
<name>A0A345T2B5_9ACTN</name>
<dbReference type="GO" id="GO:0006355">
    <property type="term" value="P:regulation of DNA-templated transcription"/>
    <property type="evidence" value="ECO:0007669"/>
    <property type="project" value="InterPro"/>
</dbReference>
<dbReference type="PANTHER" id="PTHR34293:SF1">
    <property type="entry name" value="HTH-TYPE TRANSCRIPTIONAL REGULATOR TRMBL2"/>
    <property type="match status" value="1"/>
</dbReference>
<evidence type="ECO:0000259" key="1">
    <source>
        <dbReference type="SMART" id="SM00421"/>
    </source>
</evidence>
<dbReference type="Proteomes" id="UP000249340">
    <property type="component" value="Chromosome"/>
</dbReference>
<dbReference type="Gene3D" id="1.10.10.10">
    <property type="entry name" value="Winged helix-like DNA-binding domain superfamily/Winged helix DNA-binding domain"/>
    <property type="match status" value="2"/>
</dbReference>
<feature type="domain" description="HTH luxR-type" evidence="1">
    <location>
        <begin position="272"/>
        <end position="321"/>
    </location>
</feature>
<dbReference type="GO" id="GO:0003677">
    <property type="term" value="F:DNA binding"/>
    <property type="evidence" value="ECO:0007669"/>
    <property type="project" value="InterPro"/>
</dbReference>
<reference evidence="3" key="1">
    <citation type="submission" date="2018-07" db="EMBL/GenBank/DDBJ databases">
        <title>Streptacidiphilus bronchialis DSM 106435 chromosome.</title>
        <authorList>
            <person name="Batra D."/>
            <person name="Gulvik C.A."/>
        </authorList>
    </citation>
    <scope>NUCLEOTIDE SEQUENCE [LARGE SCALE GENOMIC DNA]</scope>
    <source>
        <strain evidence="3">DSM 106435</strain>
    </source>
</reference>
<dbReference type="PANTHER" id="PTHR34293">
    <property type="entry name" value="HTH-TYPE TRANSCRIPTIONAL REGULATOR TRMBL2"/>
    <property type="match status" value="1"/>
</dbReference>
<dbReference type="SUPFAM" id="SSF46894">
    <property type="entry name" value="C-terminal effector domain of the bipartite response regulators"/>
    <property type="match status" value="1"/>
</dbReference>
<gene>
    <name evidence="2" type="ORF">C7M71_024705</name>
</gene>
<dbReference type="RefSeq" id="WP_111492873.1">
    <property type="nucleotide sequence ID" value="NZ_CP031264.1"/>
</dbReference>
<dbReference type="KEGG" id="stri:C7M71_024705"/>
<protein>
    <submittedName>
        <fullName evidence="2">Transcriptional regulator</fullName>
    </submittedName>
</protein>
<dbReference type="InterPro" id="IPR036390">
    <property type="entry name" value="WH_DNA-bd_sf"/>
</dbReference>
<dbReference type="Pfam" id="PF01978">
    <property type="entry name" value="TrmB"/>
    <property type="match status" value="1"/>
</dbReference>
<organism evidence="2 3">
    <name type="scientific">Peterkaempfera bronchialis</name>
    <dbReference type="NCBI Taxonomy" id="2126346"/>
    <lineage>
        <taxon>Bacteria</taxon>
        <taxon>Bacillati</taxon>
        <taxon>Actinomycetota</taxon>
        <taxon>Actinomycetes</taxon>
        <taxon>Kitasatosporales</taxon>
        <taxon>Streptomycetaceae</taxon>
        <taxon>Peterkaempfera</taxon>
    </lineage>
</organism>
<evidence type="ECO:0000313" key="2">
    <source>
        <dbReference type="EMBL" id="AXI80120.1"/>
    </source>
</evidence>
<dbReference type="SMART" id="SM00421">
    <property type="entry name" value="HTH_LUXR"/>
    <property type="match status" value="1"/>
</dbReference>
<evidence type="ECO:0000313" key="3">
    <source>
        <dbReference type="Proteomes" id="UP000249340"/>
    </source>
</evidence>
<keyword evidence="3" id="KW-1185">Reference proteome</keyword>
<dbReference type="InterPro" id="IPR036388">
    <property type="entry name" value="WH-like_DNA-bd_sf"/>
</dbReference>
<dbReference type="SUPFAM" id="SSF46785">
    <property type="entry name" value="Winged helix' DNA-binding domain"/>
    <property type="match status" value="1"/>
</dbReference>
<proteinExistence type="predicted"/>
<dbReference type="InterPro" id="IPR000792">
    <property type="entry name" value="Tscrpt_reg_LuxR_C"/>
</dbReference>